<evidence type="ECO:0000256" key="1">
    <source>
        <dbReference type="SAM" id="MobiDB-lite"/>
    </source>
</evidence>
<proteinExistence type="predicted"/>
<evidence type="ECO:0000313" key="2">
    <source>
        <dbReference type="EMBL" id="CAF4633005.1"/>
    </source>
</evidence>
<evidence type="ECO:0000313" key="3">
    <source>
        <dbReference type="EMBL" id="CAF4689106.1"/>
    </source>
</evidence>
<organism evidence="2 5">
    <name type="scientific">Rotaria magnacalcarata</name>
    <dbReference type="NCBI Taxonomy" id="392030"/>
    <lineage>
        <taxon>Eukaryota</taxon>
        <taxon>Metazoa</taxon>
        <taxon>Spiralia</taxon>
        <taxon>Gnathifera</taxon>
        <taxon>Rotifera</taxon>
        <taxon>Eurotatoria</taxon>
        <taxon>Bdelloidea</taxon>
        <taxon>Philodinida</taxon>
        <taxon>Philodinidae</taxon>
        <taxon>Rotaria</taxon>
    </lineage>
</organism>
<reference evidence="2" key="1">
    <citation type="submission" date="2021-02" db="EMBL/GenBank/DDBJ databases">
        <authorList>
            <person name="Nowell W R."/>
        </authorList>
    </citation>
    <scope>NUCLEOTIDE SEQUENCE</scope>
</reference>
<dbReference type="AlphaFoldDB" id="A0A8S2ZKB9"/>
<dbReference type="EMBL" id="CAJOBH010105156">
    <property type="protein sequence ID" value="CAF4633005.1"/>
    <property type="molecule type" value="Genomic_DNA"/>
</dbReference>
<dbReference type="EMBL" id="CAJOBJ010148189">
    <property type="protein sequence ID" value="CAF4793625.1"/>
    <property type="molecule type" value="Genomic_DNA"/>
</dbReference>
<protein>
    <submittedName>
        <fullName evidence="2">Uncharacterized protein</fullName>
    </submittedName>
</protein>
<comment type="caution">
    <text evidence="2">The sequence shown here is derived from an EMBL/GenBank/DDBJ whole genome shotgun (WGS) entry which is preliminary data.</text>
</comment>
<dbReference type="Proteomes" id="UP000676336">
    <property type="component" value="Unassembled WGS sequence"/>
</dbReference>
<gene>
    <name evidence="2" type="ORF">BYL167_LOCUS41444</name>
    <name evidence="4" type="ORF">GIL414_LOCUS46858</name>
    <name evidence="3" type="ORF">SMN809_LOCUS42590</name>
</gene>
<name>A0A8S2ZKB9_9BILA</name>
<accession>A0A8S2ZKB9</accession>
<dbReference type="Proteomes" id="UP000681967">
    <property type="component" value="Unassembled WGS sequence"/>
</dbReference>
<sequence length="25" mass="2765">MNHNNPNNISTPALQTAPSTFTHEQ</sequence>
<evidence type="ECO:0000313" key="5">
    <source>
        <dbReference type="Proteomes" id="UP000681967"/>
    </source>
</evidence>
<evidence type="ECO:0000313" key="4">
    <source>
        <dbReference type="EMBL" id="CAF4793625.1"/>
    </source>
</evidence>
<feature type="non-terminal residue" evidence="2">
    <location>
        <position position="25"/>
    </location>
</feature>
<dbReference type="Proteomes" id="UP000681720">
    <property type="component" value="Unassembled WGS sequence"/>
</dbReference>
<feature type="region of interest" description="Disordered" evidence="1">
    <location>
        <begin position="1"/>
        <end position="25"/>
    </location>
</feature>
<dbReference type="EMBL" id="CAJOBI010123320">
    <property type="protein sequence ID" value="CAF4689106.1"/>
    <property type="molecule type" value="Genomic_DNA"/>
</dbReference>